<evidence type="ECO:0000313" key="16">
    <source>
        <dbReference type="EMBL" id="CAH0756200.1"/>
    </source>
</evidence>
<dbReference type="SUPFAM" id="SSF54001">
    <property type="entry name" value="Cysteine proteinases"/>
    <property type="match status" value="1"/>
</dbReference>
<feature type="domain" description="Cystatin" evidence="13">
    <location>
        <begin position="1009"/>
        <end position="1099"/>
    </location>
</feature>
<feature type="domain" description="Cystatin" evidence="13">
    <location>
        <begin position="807"/>
        <end position="897"/>
    </location>
</feature>
<feature type="domain" description="Cystatin" evidence="13">
    <location>
        <begin position="1615"/>
        <end position="1705"/>
    </location>
</feature>
<feature type="signal peptide" evidence="12">
    <location>
        <begin position="1"/>
        <end position="21"/>
    </location>
</feature>
<dbReference type="SMART" id="SM00645">
    <property type="entry name" value="Pept_C1"/>
    <property type="match status" value="1"/>
</dbReference>
<dbReference type="InterPro" id="IPR000169">
    <property type="entry name" value="Pept_cys_AS"/>
</dbReference>
<feature type="domain" description="Cystatin" evidence="13">
    <location>
        <begin position="2443"/>
        <end position="2553"/>
    </location>
</feature>
<dbReference type="InterPro" id="IPR046350">
    <property type="entry name" value="Cystatin_sf"/>
</dbReference>
<dbReference type="GO" id="GO:0005615">
    <property type="term" value="C:extracellular space"/>
    <property type="evidence" value="ECO:0007669"/>
    <property type="project" value="TreeGrafter"/>
</dbReference>
<evidence type="ECO:0000256" key="11">
    <source>
        <dbReference type="SAM" id="MobiDB-lite"/>
    </source>
</evidence>
<dbReference type="PANTHER" id="PTHR46186:SF2">
    <property type="entry name" value="CYSTATIN"/>
    <property type="match status" value="1"/>
</dbReference>
<evidence type="ECO:0000256" key="9">
    <source>
        <dbReference type="ARBA" id="ARBA00023157"/>
    </source>
</evidence>
<feature type="domain" description="Cystatin" evidence="13">
    <location>
        <begin position="2085"/>
        <end position="2195"/>
    </location>
</feature>
<feature type="domain" description="Cystatin" evidence="13">
    <location>
        <begin position="1514"/>
        <end position="1604"/>
    </location>
</feature>
<dbReference type="CDD" id="cd02248">
    <property type="entry name" value="Peptidase_C1A"/>
    <property type="match status" value="1"/>
</dbReference>
<feature type="domain" description="Cystatin" evidence="13">
    <location>
        <begin position="1962"/>
        <end position="2068"/>
    </location>
</feature>
<organism evidence="16 17">
    <name type="scientific">Diatraea saccharalis</name>
    <name type="common">sugarcane borer</name>
    <dbReference type="NCBI Taxonomy" id="40085"/>
    <lineage>
        <taxon>Eukaryota</taxon>
        <taxon>Metazoa</taxon>
        <taxon>Ecdysozoa</taxon>
        <taxon>Arthropoda</taxon>
        <taxon>Hexapoda</taxon>
        <taxon>Insecta</taxon>
        <taxon>Pterygota</taxon>
        <taxon>Neoptera</taxon>
        <taxon>Endopterygota</taxon>
        <taxon>Lepidoptera</taxon>
        <taxon>Glossata</taxon>
        <taxon>Ditrysia</taxon>
        <taxon>Pyraloidea</taxon>
        <taxon>Crambidae</taxon>
        <taxon>Crambinae</taxon>
        <taxon>Diatraea</taxon>
    </lineage>
</organism>
<dbReference type="SMART" id="SM00043">
    <property type="entry name" value="CY"/>
    <property type="match status" value="18"/>
</dbReference>
<dbReference type="EMBL" id="OU893333">
    <property type="protein sequence ID" value="CAH0756200.1"/>
    <property type="molecule type" value="Genomic_DNA"/>
</dbReference>
<dbReference type="GO" id="GO:0004869">
    <property type="term" value="F:cysteine-type endopeptidase inhibitor activity"/>
    <property type="evidence" value="ECO:0007669"/>
    <property type="project" value="UniProtKB-KW"/>
</dbReference>
<keyword evidence="3" id="KW-0646">Protease inhibitor</keyword>
<reference evidence="16" key="1">
    <citation type="submission" date="2021-12" db="EMBL/GenBank/DDBJ databases">
        <authorList>
            <person name="King R."/>
        </authorList>
    </citation>
    <scope>NUCLEOTIDE SEQUENCE</scope>
</reference>
<dbReference type="GO" id="GO:0031982">
    <property type="term" value="C:vesicle"/>
    <property type="evidence" value="ECO:0007669"/>
    <property type="project" value="TreeGrafter"/>
</dbReference>
<feature type="domain" description="Cystatin" evidence="13">
    <location>
        <begin position="673"/>
        <end position="781"/>
    </location>
</feature>
<dbReference type="InterPro" id="IPR000668">
    <property type="entry name" value="Peptidase_C1A_C"/>
</dbReference>
<keyword evidence="17" id="KW-1185">Reference proteome</keyword>
<feature type="domain" description="Cystatin" evidence="13">
    <location>
        <begin position="558"/>
        <end position="666"/>
    </location>
</feature>
<feature type="domain" description="Cystatin" evidence="13">
    <location>
        <begin position="1110"/>
        <end position="1200"/>
    </location>
</feature>
<evidence type="ECO:0000313" key="17">
    <source>
        <dbReference type="Proteomes" id="UP001153714"/>
    </source>
</evidence>
<evidence type="ECO:0000256" key="7">
    <source>
        <dbReference type="ARBA" id="ARBA00022807"/>
    </source>
</evidence>
<dbReference type="Proteomes" id="UP001153714">
    <property type="component" value="Chromosome 2"/>
</dbReference>
<dbReference type="GO" id="GO:0005737">
    <property type="term" value="C:cytoplasm"/>
    <property type="evidence" value="ECO:0007669"/>
    <property type="project" value="TreeGrafter"/>
</dbReference>
<evidence type="ECO:0000256" key="2">
    <source>
        <dbReference type="ARBA" id="ARBA00022670"/>
    </source>
</evidence>
<dbReference type="InterPro" id="IPR025661">
    <property type="entry name" value="Pept_asp_AS"/>
</dbReference>
<evidence type="ECO:0000256" key="8">
    <source>
        <dbReference type="ARBA" id="ARBA00023145"/>
    </source>
</evidence>
<feature type="domain" description="Cystatin" evidence="13">
    <location>
        <begin position="1825"/>
        <end position="1934"/>
    </location>
</feature>
<dbReference type="GO" id="GO:0006508">
    <property type="term" value="P:proteolysis"/>
    <property type="evidence" value="ECO:0007669"/>
    <property type="project" value="UniProtKB-KW"/>
</dbReference>
<evidence type="ECO:0000256" key="3">
    <source>
        <dbReference type="ARBA" id="ARBA00022690"/>
    </source>
</evidence>
<gene>
    <name evidence="16" type="ORF">DIATSA_LOCUS6872</name>
</gene>
<feature type="domain" description="Cystatin" evidence="13">
    <location>
        <begin position="1716"/>
        <end position="1806"/>
    </location>
</feature>
<protein>
    <recommendedName>
        <fullName evidence="18">Cysteine proteinase inhibitor</fullName>
    </recommendedName>
</protein>
<evidence type="ECO:0000259" key="15">
    <source>
        <dbReference type="SMART" id="SM00848"/>
    </source>
</evidence>
<evidence type="ECO:0000256" key="4">
    <source>
        <dbReference type="ARBA" id="ARBA00022704"/>
    </source>
</evidence>
<accession>A0A9P0FZY6</accession>
<feature type="domain" description="Cystatin" evidence="13">
    <location>
        <begin position="1413"/>
        <end position="1503"/>
    </location>
</feature>
<reference evidence="16" key="2">
    <citation type="submission" date="2022-10" db="EMBL/GenBank/DDBJ databases">
        <authorList>
            <consortium name="ENA_rothamsted_submissions"/>
            <consortium name="culmorum"/>
            <person name="King R."/>
        </authorList>
    </citation>
    <scope>NUCLEOTIDE SEQUENCE</scope>
</reference>
<dbReference type="Pfam" id="PF00112">
    <property type="entry name" value="Peptidase_C1"/>
    <property type="match status" value="1"/>
</dbReference>
<feature type="domain" description="Peptidase C1A papain C-terminal" evidence="14">
    <location>
        <begin position="2770"/>
        <end position="2987"/>
    </location>
</feature>
<dbReference type="PROSITE" id="PS00139">
    <property type="entry name" value="THIOL_PROTEASE_CYS"/>
    <property type="match status" value="1"/>
</dbReference>
<keyword evidence="6" id="KW-0378">Hydrolase</keyword>
<dbReference type="InterPro" id="IPR025660">
    <property type="entry name" value="Pept_his_AS"/>
</dbReference>
<keyword evidence="5 12" id="KW-0732">Signal</keyword>
<feature type="chain" id="PRO_5040164167" description="Cysteine proteinase inhibitor" evidence="12">
    <location>
        <begin position="22"/>
        <end position="2988"/>
    </location>
</feature>
<dbReference type="Pfam" id="PF00031">
    <property type="entry name" value="Cystatin"/>
    <property type="match status" value="7"/>
</dbReference>
<keyword evidence="2" id="KW-0645">Protease</keyword>
<feature type="domain" description="Cystatin" evidence="13">
    <location>
        <begin position="164"/>
        <end position="263"/>
    </location>
</feature>
<evidence type="ECO:0000256" key="1">
    <source>
        <dbReference type="ARBA" id="ARBA00009403"/>
    </source>
</evidence>
<dbReference type="SUPFAM" id="SSF54403">
    <property type="entry name" value="Cystatin/monellin"/>
    <property type="match status" value="19"/>
</dbReference>
<dbReference type="Pfam" id="PF08246">
    <property type="entry name" value="Inhibitor_I29"/>
    <property type="match status" value="1"/>
</dbReference>
<dbReference type="PROSITE" id="PS00639">
    <property type="entry name" value="THIOL_PROTEASE_HIS"/>
    <property type="match status" value="1"/>
</dbReference>
<keyword evidence="9" id="KW-1015">Disulfide bond</keyword>
<dbReference type="PANTHER" id="PTHR46186">
    <property type="entry name" value="CYSTATIN"/>
    <property type="match status" value="1"/>
</dbReference>
<keyword evidence="4" id="KW-0789">Thiol protease inhibitor</keyword>
<comment type="similarity">
    <text evidence="1">Belongs to the cystatin family.</text>
</comment>
<dbReference type="InterPro" id="IPR039417">
    <property type="entry name" value="Peptidase_C1A_papain-like"/>
</dbReference>
<keyword evidence="7" id="KW-0788">Thiol protease</keyword>
<dbReference type="CDD" id="cd00042">
    <property type="entry name" value="CY"/>
    <property type="match status" value="17"/>
</dbReference>
<dbReference type="OrthoDB" id="387093at2759"/>
<dbReference type="SMART" id="SM00848">
    <property type="entry name" value="Inhibitor_I29"/>
    <property type="match status" value="1"/>
</dbReference>
<dbReference type="FunFam" id="3.90.70.10:FF:000130">
    <property type="entry name" value="Cysteine proteinase 1"/>
    <property type="match status" value="1"/>
</dbReference>
<dbReference type="PROSITE" id="PS00640">
    <property type="entry name" value="THIOL_PROTEASE_ASN"/>
    <property type="match status" value="1"/>
</dbReference>
<name>A0A9P0FZY6_9NEOP</name>
<feature type="domain" description="Cystatin" evidence="13">
    <location>
        <begin position="1211"/>
        <end position="1301"/>
    </location>
</feature>
<evidence type="ECO:0000256" key="12">
    <source>
        <dbReference type="SAM" id="SignalP"/>
    </source>
</evidence>
<evidence type="ECO:0000259" key="13">
    <source>
        <dbReference type="SMART" id="SM00043"/>
    </source>
</evidence>
<feature type="domain" description="Cystatin" evidence="13">
    <location>
        <begin position="2556"/>
        <end position="2663"/>
    </location>
</feature>
<dbReference type="InterPro" id="IPR038765">
    <property type="entry name" value="Papain-like_cys_pep_sf"/>
</dbReference>
<feature type="domain" description="Cystatin" evidence="13">
    <location>
        <begin position="908"/>
        <end position="998"/>
    </location>
</feature>
<keyword evidence="10" id="KW-0325">Glycoprotein</keyword>
<sequence length="2988" mass="340595">MDRRTFLYLFIQILFTNFCFCNVSVEKKQKIFNGFVDYLMNLPDQPYLLHDGILENIAEISENGYNIEVQFRGEDIEGKHLKHVKCSGIVYDKQENGVEVASGYQCQYDTESSTITESLEEVVTEWLTTDPPVPHQPIKLDNEVQTEPVTSGEQFIAVRRDSKPCIGCASQVDPEATGVSELALLGIRQLDQLEPGVYHSLKKVITVERQVQVVNGVRYVLTLLIDYNSCTKNVTDDCVLTKTCKISILDKPWAKLLDGSRYRVVVANNCTAEWLFEENDETLGQGDRDKPDNSQKPTPDYSGIPNTGSLEDIIQSVRNPDVQSQPDIEKTLTDEEIKNIQQQIIPNNQFSQQNLENQQFVTNEVGSNDIHAHQFTNLESHASDIGANPITEPVKLPQTSNGISEDKKKAIDDLLTFFDYAGFNHKSDDLKETPRIKRSYENELNMFNMAENFNKMRRSIDSAKNIYALAQSMVDYLNEMDMSVKNRILSSVISAEEEFENNKHYFYIQARIIIPCDKIECDNKDELKKICNGVVHSNDEKNPEVLTTFCYNDNKKKMLMSKISIVTPDDPVLLKLANIALKTIELESHDDNALRIIKIHNASTQKVSGTLTKLSILLGNTNCSKSMALKNRNNCSVQEKLGTKSCEVEILEKQWLKEKKISYICTDRPVGESFVNKKLEYSTDDPDVAEMVQDALQYLELQSNKNSKQKLVDVTSVSTQLVAGLLTNIEFLIGYTNCSNDHDIRQNNCELLKNEIPRNCKMQVWQRPWLDEERQMNVSCENDLSNEINDNEDDLQIRKKGDIELQLSAGGITKKSDNDPHYRALAEESLRKYLQLSGATEPHSVVTVDNVETQVVAGSLTMIDFTVSKNNDNVIKCYSKIWEQPWRNKKDINVTCNLPNEHNREKRQIPGEVTKKDSNDPRYRALAEKSLQKYLQLSGATEPHSVVTVDNVETQVVAGSLTMIDFTVSKNNDNIIKCYSKVWEQPWLNKTDIEVTCNLPNEHNREKRQIPGGVTKKDSNDPRYRALAEKSLQKYLQLSGATEPHSVVTVDNVETQVIAGSLTMIDFTVSKNNDNIIKCYSKVWEQPWLNKTDIEVTCNLPNEHNREKRQIPGGVTKKDSNDPRYRALAEKSLQKYLQLSGATEPHSVVTVDNVETQVVAGSLTMIDFTVSKNNDNIIKCYSKVWEQPWLNKTDIEVTCNLPNEHNREKRQIPGGVTKKDSNDPRYRALAEKSLQKYLQLSGATEPHSVVTVDNVETQVIAGSLTMIDFTVSKNNDNIIKCYSKVWEQPWLNKTDIEVTCNLPNEHNREKRQIPGGVTKKDSNDPRYRALAEKSLQKYLQLSGATEPHSVVTVDNVETQVVAGSLTMIDFTVSKNNDNIIKCYSKVWEQPWLNKTDIEVTCNLPNEHNREKRQIPGGVTKKDSNDPRYRALAEKSLQKYLQLSGATEPHSVVTVDNVETQVVAGSLTMIDFTVSKNNDNIIKCYSKVWEQPWLNKTDIEVTCNLPNEHNREKRQIPGGVTKKDSNDPRYRALAEKSLQKYLQLSGATEPHSVVTVDNVETQVVAGSLTMIDFTVSKNNDNIIKCYSKVWEQPWLNKTDIEVTCNLPNEHNREKRQIPGGVTKKDSNDPRYRALAEKSLQKYLQLSGATEPHSVVTVDNVETQVVAGSLTMIDFTVSKNNDNIIKCYSRIWEQAWRNKKDINVTCNLPNEHNREKRQIPGGVIIKDNNDPRYRSLAEDSLQKYLQLSGATESHRVVTVDNVKIQVVAGTLTMIHFTVLKNKNKTMKCYSAIWEQSWINIKEINVTCNLETKSNKRKIQITNGELDDMNGGFLTLNKNSSDYKKLIQKSLLTFLKSSQTEQHYKVVKILKAKKQRVDGGKVRVVFLVSPTNCQIKNDGNLSASTCDIQNPSIVNKCLADIWDKPRSSTKVYIVDCYLKSDHRQRREVIRRKFRVSNYKIAAAHNKVGSTVEEDPNKNEYRILADESLQKYQRLQKYNVRQKILQVKRVETQVVSGIIYKIDYTAVPTICSVNVLDTSLCDQTDEKVILYCHAEIWDRAWLKRRSIDVSCVDYDLEEKNSKELRPKRGIIGGSESKEIDNEHYEKLAEVASEKYMKLTKPKYFHKVLEIIHVSEKVVQGFLLKIEFSIAPTTCLYKSVTENTKNCPFQIPKAKLTCFAEILERPMFDVFGDDITVICRRKKSKKPKHLSKNDSKPDHKIRDKRQIRMDENEIDDDVKYVYAHHAVKSINKRSDTDNLQKLITIHDVASTVHMETPMVRMYIETAYTYCLKQDQDIDLNTCDELDGLNHKICFVKVFPSVDDELVVIKVVAVCDDEPDFVDATQLSIPDLLTISLVSLQNSPDIGYKLVHRGEPYVVPSLHSNIPVKLSFVVATTNCSKYVKIESDVKVHCFVDTTIPDKVCHSYIYMIPVTKKITQISANCSAPYLTRTKRTLTPENTTANIQEMVEQSLEKLEMSSLHRYKQRVIKINSYSTKLTSGRVTTIDFDVGYTNCLKYEWVNDVTTCEFIEHLPRRHCISEIWERLWLKNGRKLQVTCQDDETPLEAHVEFESADIATRLAQQALRHIEAKYPHPKKQQLVRIFSLEKQVVAGIHYRMKIEVGFTDCLALSVQENCNLINDGTPNRFCRVNVWLRPWTDHPPNFRVTCDYQAGAISQMYHHVQAEQLFFNFVTTYKPEYVNDHLEMTKRFSIFKENIKKIHELNTHERGTGVYAVTRFTDLTYEEFKTKYLGLNPSLKKPNQIPMRQAAIPKVVDIPASFDWRPLGAVTEVKDQGSCGSCWAFSVTGNIEGQWKMKTGKLLSLSEQELVDCDKLDDGCDGGYMDNAYRAIEELGGLETEDEYPYEGEDDKCTYNKTLSKVQISGAVNISSNETDMAKWLVQNGPISIGINANAMQFYVGGVSHPWKALCNPKNIDHGVLIVGYGIKEYPLFKKELPYWIVKNSWGPQWGEQGYYRVYRGDGTCGVNTMASSAIV</sequence>
<evidence type="ECO:0000256" key="6">
    <source>
        <dbReference type="ARBA" id="ARBA00022801"/>
    </source>
</evidence>
<keyword evidence="8" id="KW-0865">Zymogen</keyword>
<proteinExistence type="inferred from homology"/>
<dbReference type="InterPro" id="IPR013201">
    <property type="entry name" value="Prot_inhib_I29"/>
</dbReference>
<evidence type="ECO:0000256" key="10">
    <source>
        <dbReference type="ARBA" id="ARBA00023180"/>
    </source>
</evidence>
<dbReference type="Gene3D" id="3.90.70.10">
    <property type="entry name" value="Cysteine proteinases"/>
    <property type="match status" value="1"/>
</dbReference>
<dbReference type="Gene3D" id="3.10.450.10">
    <property type="match status" value="19"/>
</dbReference>
<dbReference type="PRINTS" id="PR00705">
    <property type="entry name" value="PAPAIN"/>
</dbReference>
<feature type="domain" description="Cystatin" evidence="13">
    <location>
        <begin position="1312"/>
        <end position="1402"/>
    </location>
</feature>
<evidence type="ECO:0000259" key="14">
    <source>
        <dbReference type="SMART" id="SM00645"/>
    </source>
</evidence>
<dbReference type="GO" id="GO:0008234">
    <property type="term" value="F:cysteine-type peptidase activity"/>
    <property type="evidence" value="ECO:0007669"/>
    <property type="project" value="UniProtKB-KW"/>
</dbReference>
<evidence type="ECO:0000256" key="5">
    <source>
        <dbReference type="ARBA" id="ARBA00022729"/>
    </source>
</evidence>
<dbReference type="InterPro" id="IPR000010">
    <property type="entry name" value="Cystatin_dom"/>
</dbReference>
<feature type="domain" description="Cathepsin propeptide inhibitor" evidence="15">
    <location>
        <begin position="2682"/>
        <end position="2740"/>
    </location>
</feature>
<feature type="region of interest" description="Disordered" evidence="11">
    <location>
        <begin position="278"/>
        <end position="308"/>
    </location>
</feature>
<evidence type="ECO:0008006" key="18">
    <source>
        <dbReference type="Google" id="ProtNLM"/>
    </source>
</evidence>